<proteinExistence type="predicted"/>
<accession>A0A7W5AKD5</accession>
<dbReference type="AlphaFoldDB" id="A0A7W5AKD5"/>
<dbReference type="Proteomes" id="UP000590749">
    <property type="component" value="Unassembled WGS sequence"/>
</dbReference>
<dbReference type="EMBL" id="JACHXF010000012">
    <property type="protein sequence ID" value="MBB3097702.1"/>
    <property type="molecule type" value="Genomic_DNA"/>
</dbReference>
<feature type="compositionally biased region" description="Low complexity" evidence="1">
    <location>
        <begin position="234"/>
        <end position="244"/>
    </location>
</feature>
<evidence type="ECO:0000256" key="1">
    <source>
        <dbReference type="SAM" id="MobiDB-lite"/>
    </source>
</evidence>
<evidence type="ECO:0008006" key="4">
    <source>
        <dbReference type="Google" id="ProtNLM"/>
    </source>
</evidence>
<comment type="caution">
    <text evidence="2">The sequence shown here is derived from an EMBL/GenBank/DDBJ whole genome shotgun (WGS) entry which is preliminary data.</text>
</comment>
<evidence type="ECO:0000313" key="3">
    <source>
        <dbReference type="Proteomes" id="UP000590749"/>
    </source>
</evidence>
<keyword evidence="3" id="KW-1185">Reference proteome</keyword>
<feature type="region of interest" description="Disordered" evidence="1">
    <location>
        <begin position="208"/>
        <end position="259"/>
    </location>
</feature>
<sequence>MADYRLAFVDETVIERRNRTGVYLFAGVVIDGADLPDTITAVRQATGNNSFHATDLYRRGFHSRITSLLDTITEHAGWTFYVAQPIGPREREQSRQQALGRLLHQLDEQKVHDVIADTRAGPEEQAQTQREGRKVTVADAPDIDTYKRLVRSRQINARMRMLHRDDRQHPGLWMADAAAWALQRAVAHDDPQWWSRITDTATIIDAHTGRELTVESNRAAPPQPASGERGPERLSQSAQASLLSTPPYPQPQRPANHQTAPIHPLANLLRQIEAAATHHTQQQMLRSIRGLNRVITAVADAVDASTQSMPPTPAPAPRTPDAGPEPSAAAVDTELTIE</sequence>
<name>A0A7W5AKD5_9ACTN</name>
<feature type="region of interest" description="Disordered" evidence="1">
    <location>
        <begin position="304"/>
        <end position="338"/>
    </location>
</feature>
<evidence type="ECO:0000313" key="2">
    <source>
        <dbReference type="EMBL" id="MBB3097702.1"/>
    </source>
</evidence>
<organism evidence="2 3">
    <name type="scientific">Actinoplanes campanulatus</name>
    <dbReference type="NCBI Taxonomy" id="113559"/>
    <lineage>
        <taxon>Bacteria</taxon>
        <taxon>Bacillati</taxon>
        <taxon>Actinomycetota</taxon>
        <taxon>Actinomycetes</taxon>
        <taxon>Micromonosporales</taxon>
        <taxon>Micromonosporaceae</taxon>
        <taxon>Actinoplanes</taxon>
    </lineage>
</organism>
<gene>
    <name evidence="2" type="ORF">FHR83_005386</name>
</gene>
<reference evidence="2 3" key="1">
    <citation type="submission" date="2020-08" db="EMBL/GenBank/DDBJ databases">
        <title>Genomic Encyclopedia of Type Strains, Phase III (KMG-III): the genomes of soil and plant-associated and newly described type strains.</title>
        <authorList>
            <person name="Whitman W."/>
        </authorList>
    </citation>
    <scope>NUCLEOTIDE SEQUENCE [LARGE SCALE GENOMIC DNA]</scope>
    <source>
        <strain evidence="2 3">CECT 3287</strain>
    </source>
</reference>
<protein>
    <recommendedName>
        <fullName evidence="4">DUF3800 domain-containing protein</fullName>
    </recommendedName>
</protein>
<dbReference type="RefSeq" id="WP_183223093.1">
    <property type="nucleotide sequence ID" value="NZ_BMPW01000019.1"/>
</dbReference>